<evidence type="ECO:0000256" key="2">
    <source>
        <dbReference type="ARBA" id="ARBA00022448"/>
    </source>
</evidence>
<comment type="similarity">
    <text evidence="1">Belongs to the bacterial solute-binding protein 5 family.</text>
</comment>
<dbReference type="InterPro" id="IPR000914">
    <property type="entry name" value="SBP_5_dom"/>
</dbReference>
<evidence type="ECO:0000256" key="4">
    <source>
        <dbReference type="SAM" id="MobiDB-lite"/>
    </source>
</evidence>
<sequence length="542" mass="59022">MKSKRSWLLVSLILALVLVLAACAGDGEPTTAEPEDSAEAEGETEGTTEGGDDGGDLVIAIGDDVVSLSTQGSNDTASSNVAENIYETLTNLDENQEVQPGLAASWEEVDDTTWEFTLQEGVTFHDGAELTAEVVKMNYDRLVDEEIASPRSFLVEAVESVEVVDELTIRINLEYPYAPLLANLAHSGAAIMSPNIIEEDYAQFEAGGDADSYINQNPVGTGPFVFESWTPGESVVLTRNEEYWGEPAKLDSVTFKVVSEQSARIAELETGVSHVADTIGPNNISRVEGADGVHVVQEPSVRLDYVGFNAQKEPFDDVRVRQAISMAIDKQQIIDGVLNGVGLEAVGPLAPPVFGYDESVSGLEYDPEAAQELLKEAGFSDGFSTTLWTRDSEQLVDTAVNVQSQLAEIGIDVEVEELEWGAYLEKTANGEHDMFILGWTTVTSDADYGMYPLFHSSALGATGNRTFTVDEELDAVLDEARRETDPEVRQELYSEAQEMLVELAPMIYLNHSEYLLGVNDNVQDLHINAHGLYQLKQAYIAE</sequence>
<comment type="caution">
    <text evidence="7">The sequence shown here is derived from an EMBL/GenBank/DDBJ whole genome shotgun (WGS) entry which is preliminary data.</text>
</comment>
<evidence type="ECO:0000256" key="1">
    <source>
        <dbReference type="ARBA" id="ARBA00005695"/>
    </source>
</evidence>
<feature type="region of interest" description="Disordered" evidence="4">
    <location>
        <begin position="27"/>
        <end position="56"/>
    </location>
</feature>
<gene>
    <name evidence="7" type="ORF">ACFSBH_07325</name>
</gene>
<evidence type="ECO:0000256" key="3">
    <source>
        <dbReference type="ARBA" id="ARBA00022729"/>
    </source>
</evidence>
<dbReference type="InterPro" id="IPR039424">
    <property type="entry name" value="SBP_5"/>
</dbReference>
<evidence type="ECO:0000259" key="6">
    <source>
        <dbReference type="Pfam" id="PF00496"/>
    </source>
</evidence>
<organism evidence="7 8">
    <name type="scientific">Oceanobacillus luteolus</name>
    <dbReference type="NCBI Taxonomy" id="1274358"/>
    <lineage>
        <taxon>Bacteria</taxon>
        <taxon>Bacillati</taxon>
        <taxon>Bacillota</taxon>
        <taxon>Bacilli</taxon>
        <taxon>Bacillales</taxon>
        <taxon>Bacillaceae</taxon>
        <taxon>Oceanobacillus</taxon>
    </lineage>
</organism>
<evidence type="ECO:0000313" key="7">
    <source>
        <dbReference type="EMBL" id="MFD1607459.1"/>
    </source>
</evidence>
<feature type="signal peptide" evidence="5">
    <location>
        <begin position="1"/>
        <end position="24"/>
    </location>
</feature>
<proteinExistence type="inferred from homology"/>
<keyword evidence="2" id="KW-0813">Transport</keyword>
<evidence type="ECO:0000256" key="5">
    <source>
        <dbReference type="SAM" id="SignalP"/>
    </source>
</evidence>
<reference evidence="8" key="1">
    <citation type="journal article" date="2019" name="Int. J. Syst. Evol. Microbiol.">
        <title>The Global Catalogue of Microorganisms (GCM) 10K type strain sequencing project: providing services to taxonomists for standard genome sequencing and annotation.</title>
        <authorList>
            <consortium name="The Broad Institute Genomics Platform"/>
            <consortium name="The Broad Institute Genome Sequencing Center for Infectious Disease"/>
            <person name="Wu L."/>
            <person name="Ma J."/>
        </authorList>
    </citation>
    <scope>NUCLEOTIDE SEQUENCE [LARGE SCALE GENOMIC DNA]</scope>
    <source>
        <strain evidence="8">CGMCC 1.12376</strain>
    </source>
</reference>
<dbReference type="PIRSF" id="PIRSF002741">
    <property type="entry name" value="MppA"/>
    <property type="match status" value="1"/>
</dbReference>
<dbReference type="RefSeq" id="WP_379596837.1">
    <property type="nucleotide sequence ID" value="NZ_JBHUDE010000035.1"/>
</dbReference>
<dbReference type="Proteomes" id="UP001597221">
    <property type="component" value="Unassembled WGS sequence"/>
</dbReference>
<dbReference type="PANTHER" id="PTHR30290:SF9">
    <property type="entry name" value="OLIGOPEPTIDE-BINDING PROTEIN APPA"/>
    <property type="match status" value="1"/>
</dbReference>
<dbReference type="PROSITE" id="PS51257">
    <property type="entry name" value="PROKAR_LIPOPROTEIN"/>
    <property type="match status" value="1"/>
</dbReference>
<dbReference type="Gene3D" id="3.90.76.10">
    <property type="entry name" value="Dipeptide-binding Protein, Domain 1"/>
    <property type="match status" value="1"/>
</dbReference>
<feature type="chain" id="PRO_5046087023" evidence="5">
    <location>
        <begin position="25"/>
        <end position="542"/>
    </location>
</feature>
<dbReference type="EMBL" id="JBHUDE010000035">
    <property type="protein sequence ID" value="MFD1607459.1"/>
    <property type="molecule type" value="Genomic_DNA"/>
</dbReference>
<keyword evidence="8" id="KW-1185">Reference proteome</keyword>
<dbReference type="Gene3D" id="3.40.190.10">
    <property type="entry name" value="Periplasmic binding protein-like II"/>
    <property type="match status" value="1"/>
</dbReference>
<feature type="compositionally biased region" description="Acidic residues" evidence="4">
    <location>
        <begin position="33"/>
        <end position="55"/>
    </location>
</feature>
<dbReference type="PANTHER" id="PTHR30290">
    <property type="entry name" value="PERIPLASMIC BINDING COMPONENT OF ABC TRANSPORTER"/>
    <property type="match status" value="1"/>
</dbReference>
<dbReference type="Pfam" id="PF00496">
    <property type="entry name" value="SBP_bac_5"/>
    <property type="match status" value="1"/>
</dbReference>
<evidence type="ECO:0000313" key="8">
    <source>
        <dbReference type="Proteomes" id="UP001597221"/>
    </source>
</evidence>
<keyword evidence="3 5" id="KW-0732">Signal</keyword>
<accession>A0ABW4HRN3</accession>
<name>A0ABW4HRN3_9BACI</name>
<dbReference type="SUPFAM" id="SSF53850">
    <property type="entry name" value="Periplasmic binding protein-like II"/>
    <property type="match status" value="1"/>
</dbReference>
<protein>
    <submittedName>
        <fullName evidence="7">Glutathione ABC transporter substrate-binding protein</fullName>
    </submittedName>
</protein>
<feature type="domain" description="Solute-binding protein family 5" evidence="6">
    <location>
        <begin position="97"/>
        <end position="458"/>
    </location>
</feature>
<dbReference type="InterPro" id="IPR030678">
    <property type="entry name" value="Peptide/Ni-bd"/>
</dbReference>
<dbReference type="CDD" id="cd08499">
    <property type="entry name" value="PBP2_Ylib_like"/>
    <property type="match status" value="1"/>
</dbReference>
<dbReference type="Gene3D" id="3.10.105.10">
    <property type="entry name" value="Dipeptide-binding Protein, Domain 3"/>
    <property type="match status" value="1"/>
</dbReference>